<evidence type="ECO:0000313" key="2">
    <source>
        <dbReference type="Proteomes" id="UP000005237"/>
    </source>
</evidence>
<dbReference type="EnsemblMetazoa" id="CJA17245a.1">
    <property type="protein sequence ID" value="CJA17245a.1"/>
    <property type="gene ID" value="WBGene00136448"/>
</dbReference>
<dbReference type="AlphaFoldDB" id="A0A8R1E184"/>
<reference evidence="1" key="2">
    <citation type="submission" date="2022-06" db="UniProtKB">
        <authorList>
            <consortium name="EnsemblMetazoa"/>
        </authorList>
    </citation>
    <scope>IDENTIFICATION</scope>
    <source>
        <strain evidence="1">DF5081</strain>
    </source>
</reference>
<dbReference type="Proteomes" id="UP000005237">
    <property type="component" value="Unassembled WGS sequence"/>
</dbReference>
<keyword evidence="2" id="KW-1185">Reference proteome</keyword>
<organism evidence="1 2">
    <name type="scientific">Caenorhabditis japonica</name>
    <dbReference type="NCBI Taxonomy" id="281687"/>
    <lineage>
        <taxon>Eukaryota</taxon>
        <taxon>Metazoa</taxon>
        <taxon>Ecdysozoa</taxon>
        <taxon>Nematoda</taxon>
        <taxon>Chromadorea</taxon>
        <taxon>Rhabditida</taxon>
        <taxon>Rhabditina</taxon>
        <taxon>Rhabditomorpha</taxon>
        <taxon>Rhabditoidea</taxon>
        <taxon>Rhabditidae</taxon>
        <taxon>Peloderinae</taxon>
        <taxon>Caenorhabditis</taxon>
    </lineage>
</organism>
<evidence type="ECO:0000313" key="1">
    <source>
        <dbReference type="EnsemblMetazoa" id="CJA17245a.1"/>
    </source>
</evidence>
<reference evidence="2" key="1">
    <citation type="submission" date="2010-08" db="EMBL/GenBank/DDBJ databases">
        <authorList>
            <consortium name="Caenorhabditis japonica Sequencing Consortium"/>
            <person name="Wilson R.K."/>
        </authorList>
    </citation>
    <scope>NUCLEOTIDE SEQUENCE [LARGE SCALE GENOMIC DNA]</scope>
    <source>
        <strain evidence="2">DF5081</strain>
    </source>
</reference>
<sequence>MERAEKWKEWEAAVDEKPEIESLCKEKRVEINAKTIIVPPVVLETTMEIFFDEQLNPDSFDPSLPKLLHKVVANVLSHRYPKNALSENAFRRRRLHYSWLHAQARASLLGSLRETIERKSLTLDDFKTGKLAADWTDMIIKAR</sequence>
<accession>A0A8R1E184</accession>
<proteinExistence type="predicted"/>
<protein>
    <submittedName>
        <fullName evidence="1">Uncharacterized protein</fullName>
    </submittedName>
</protein>
<name>A0A8R1E184_CAEJA</name>